<evidence type="ECO:0000256" key="3">
    <source>
        <dbReference type="ARBA" id="ARBA00023163"/>
    </source>
</evidence>
<dbReference type="InterPro" id="IPR028082">
    <property type="entry name" value="Peripla_BP_I"/>
</dbReference>
<name>A0ABS9T4L0_9ACTN</name>
<dbReference type="Gene3D" id="1.10.260.40">
    <property type="entry name" value="lambda repressor-like DNA-binding domains"/>
    <property type="match status" value="1"/>
</dbReference>
<keyword evidence="1" id="KW-0805">Transcription regulation</keyword>
<sequence>MAAARERRPTIADVAKLAGVSPSAVSFALNGRPGLAEATKARILDAAAELGWRPSRPAQALSRGRAGAVGLVLTRETDAVGADPFFPAFIAGVESVISPRGDSLVLHVTDPGNEAAAYHRLSADRRVDGVLLTDMRVDDPRPELTKGLGLPAVVVGDPDCAQGLCAVSLDDRPAFAAAVRRLVELGHRRIAHVAGPREFRHARRRQESWEQAVRAAGLTPGPVLPGGFTADGGAAATRELLAPPAGERPTAIVYANDLSATAGLAVAHRLGLSVPEELSVVGYDDTPLAAYTHPPLASARADALGWGAAAARALDEVVASGRADDVELAPAELLSRDSMGPAPGSAPRPESATTADAARGPGTEAGAAQSTGPARKPVQTRPTTPRSESC</sequence>
<dbReference type="Pfam" id="PF13377">
    <property type="entry name" value="Peripla_BP_3"/>
    <property type="match status" value="1"/>
</dbReference>
<reference evidence="6" key="1">
    <citation type="submission" date="2022-03" db="EMBL/GenBank/DDBJ databases">
        <authorList>
            <person name="Santos J.D.N."/>
            <person name="Kallscheuer N."/>
            <person name="Jogler C."/>
            <person name="Lage O.M."/>
        </authorList>
    </citation>
    <scope>NUCLEOTIDE SEQUENCE</scope>
    <source>
        <strain evidence="6">M600PL45_2</strain>
    </source>
</reference>
<keyword evidence="3" id="KW-0804">Transcription</keyword>
<dbReference type="Proteomes" id="UP001166784">
    <property type="component" value="Unassembled WGS sequence"/>
</dbReference>
<feature type="compositionally biased region" description="Polar residues" evidence="4">
    <location>
        <begin position="380"/>
        <end position="390"/>
    </location>
</feature>
<dbReference type="EMBL" id="JAKWJU010000002">
    <property type="protein sequence ID" value="MCH6163450.1"/>
    <property type="molecule type" value="Genomic_DNA"/>
</dbReference>
<evidence type="ECO:0000313" key="7">
    <source>
        <dbReference type="Proteomes" id="UP001166784"/>
    </source>
</evidence>
<comment type="caution">
    <text evidence="6">The sequence shown here is derived from an EMBL/GenBank/DDBJ whole genome shotgun (WGS) entry which is preliminary data.</text>
</comment>
<dbReference type="SMART" id="SM00354">
    <property type="entry name" value="HTH_LACI"/>
    <property type="match status" value="1"/>
</dbReference>
<proteinExistence type="predicted"/>
<protein>
    <submittedName>
        <fullName evidence="6">LacI family transcriptional regulator</fullName>
    </submittedName>
</protein>
<accession>A0ABS9T4L0</accession>
<dbReference type="PANTHER" id="PTHR30146">
    <property type="entry name" value="LACI-RELATED TRANSCRIPTIONAL REPRESSOR"/>
    <property type="match status" value="1"/>
</dbReference>
<evidence type="ECO:0000256" key="1">
    <source>
        <dbReference type="ARBA" id="ARBA00023015"/>
    </source>
</evidence>
<dbReference type="SUPFAM" id="SSF47413">
    <property type="entry name" value="lambda repressor-like DNA-binding domains"/>
    <property type="match status" value="1"/>
</dbReference>
<dbReference type="Pfam" id="PF00356">
    <property type="entry name" value="LacI"/>
    <property type="match status" value="1"/>
</dbReference>
<dbReference type="PROSITE" id="PS50932">
    <property type="entry name" value="HTH_LACI_2"/>
    <property type="match status" value="1"/>
</dbReference>
<evidence type="ECO:0000259" key="5">
    <source>
        <dbReference type="PROSITE" id="PS50932"/>
    </source>
</evidence>
<dbReference type="CDD" id="cd06267">
    <property type="entry name" value="PBP1_LacI_sugar_binding-like"/>
    <property type="match status" value="1"/>
</dbReference>
<organism evidence="6 7">
    <name type="scientific">Streptomyces marispadix</name>
    <dbReference type="NCBI Taxonomy" id="2922868"/>
    <lineage>
        <taxon>Bacteria</taxon>
        <taxon>Bacillati</taxon>
        <taxon>Actinomycetota</taxon>
        <taxon>Actinomycetes</taxon>
        <taxon>Kitasatosporales</taxon>
        <taxon>Streptomycetaceae</taxon>
        <taxon>Streptomyces</taxon>
    </lineage>
</organism>
<gene>
    <name evidence="6" type="ORF">MMA15_24560</name>
</gene>
<evidence type="ECO:0000256" key="2">
    <source>
        <dbReference type="ARBA" id="ARBA00023125"/>
    </source>
</evidence>
<dbReference type="Gene3D" id="3.40.50.2300">
    <property type="match status" value="2"/>
</dbReference>
<dbReference type="InterPro" id="IPR010982">
    <property type="entry name" value="Lambda_DNA-bd_dom_sf"/>
</dbReference>
<dbReference type="CDD" id="cd01392">
    <property type="entry name" value="HTH_LacI"/>
    <property type="match status" value="1"/>
</dbReference>
<dbReference type="InterPro" id="IPR046335">
    <property type="entry name" value="LacI/GalR-like_sensor"/>
</dbReference>
<dbReference type="PANTHER" id="PTHR30146:SF155">
    <property type="entry name" value="ALANINE RACEMASE"/>
    <property type="match status" value="1"/>
</dbReference>
<keyword evidence="2" id="KW-0238">DNA-binding</keyword>
<evidence type="ECO:0000256" key="4">
    <source>
        <dbReference type="SAM" id="MobiDB-lite"/>
    </source>
</evidence>
<dbReference type="RefSeq" id="WP_241062347.1">
    <property type="nucleotide sequence ID" value="NZ_JAKWJU010000002.1"/>
</dbReference>
<feature type="domain" description="HTH lacI-type" evidence="5">
    <location>
        <begin position="9"/>
        <end position="63"/>
    </location>
</feature>
<dbReference type="PROSITE" id="PS00356">
    <property type="entry name" value="HTH_LACI_1"/>
    <property type="match status" value="1"/>
</dbReference>
<dbReference type="SUPFAM" id="SSF53822">
    <property type="entry name" value="Periplasmic binding protein-like I"/>
    <property type="match status" value="1"/>
</dbReference>
<feature type="region of interest" description="Disordered" evidence="4">
    <location>
        <begin position="331"/>
        <end position="390"/>
    </location>
</feature>
<dbReference type="InterPro" id="IPR000843">
    <property type="entry name" value="HTH_LacI"/>
</dbReference>
<reference evidence="6" key="2">
    <citation type="journal article" date="2023" name="Int. J. Syst. Evol. Microbiol.">
        <title>Streptomyces marispadix sp. nov., isolated from marine beach sediment of the Northern Coast of Portugal.</title>
        <authorList>
            <person name="dos Santos J.D.N."/>
            <person name="Vitorino I.R."/>
            <person name="Kallscheuer N."/>
            <person name="Srivastava A."/>
            <person name="Krautwurst S."/>
            <person name="Marz M."/>
            <person name="Jogler C."/>
            <person name="Lobo Da Cunha A."/>
            <person name="Catita J."/>
            <person name="Goncalves H."/>
            <person name="Gonzalez I."/>
            <person name="Reyes F."/>
            <person name="Lage O.M."/>
        </authorList>
    </citation>
    <scope>NUCLEOTIDE SEQUENCE</scope>
    <source>
        <strain evidence="6">M600PL45_2</strain>
    </source>
</reference>
<evidence type="ECO:0000313" key="6">
    <source>
        <dbReference type="EMBL" id="MCH6163450.1"/>
    </source>
</evidence>
<keyword evidence="7" id="KW-1185">Reference proteome</keyword>